<comment type="caution">
    <text evidence="1">The sequence shown here is derived from an EMBL/GenBank/DDBJ whole genome shotgun (WGS) entry which is preliminary data.</text>
</comment>
<evidence type="ECO:0000313" key="3">
    <source>
        <dbReference type="Proteomes" id="UP000499080"/>
    </source>
</evidence>
<evidence type="ECO:0000313" key="1">
    <source>
        <dbReference type="EMBL" id="GBO41725.1"/>
    </source>
</evidence>
<dbReference type="Proteomes" id="UP000499080">
    <property type="component" value="Unassembled WGS sequence"/>
</dbReference>
<reference evidence="1 3" key="1">
    <citation type="journal article" date="2019" name="Sci. Rep.">
        <title>Orb-weaving spider Araneus ventricosus genome elucidates the spidroin gene catalogue.</title>
        <authorList>
            <person name="Kono N."/>
            <person name="Nakamura H."/>
            <person name="Ohtoshi R."/>
            <person name="Moran D.A.P."/>
            <person name="Shinohara A."/>
            <person name="Yoshida Y."/>
            <person name="Fujiwara M."/>
            <person name="Mori M."/>
            <person name="Tomita M."/>
            <person name="Arakawa K."/>
        </authorList>
    </citation>
    <scope>NUCLEOTIDE SEQUENCE [LARGE SCALE GENOMIC DNA]</scope>
</reference>
<sequence length="100" mass="11649">MRNRRELGCLAFRNVSVKGHNANNFSEVTVRIFKDEVLPRVRACNVVALIEFCSTALEVYYNRRLQEFANSRNPGPRLFLEKMEKKALDSRNLINPEHVK</sequence>
<dbReference type="PANTHER" id="PTHR35385">
    <property type="entry name" value="PROTEIN B, PUTATIVE-RELATED-RELATED"/>
    <property type="match status" value="1"/>
</dbReference>
<name>A0A4Y2WWA6_ARAVE</name>
<organism evidence="1 3">
    <name type="scientific">Araneus ventricosus</name>
    <name type="common">Orbweaver spider</name>
    <name type="synonym">Epeira ventricosa</name>
    <dbReference type="NCBI Taxonomy" id="182803"/>
    <lineage>
        <taxon>Eukaryota</taxon>
        <taxon>Metazoa</taxon>
        <taxon>Ecdysozoa</taxon>
        <taxon>Arthropoda</taxon>
        <taxon>Chelicerata</taxon>
        <taxon>Arachnida</taxon>
        <taxon>Araneae</taxon>
        <taxon>Araneomorphae</taxon>
        <taxon>Entelegynae</taxon>
        <taxon>Araneoidea</taxon>
        <taxon>Araneidae</taxon>
        <taxon>Araneus</taxon>
    </lineage>
</organism>
<protein>
    <submittedName>
        <fullName evidence="1">Uncharacterized protein</fullName>
    </submittedName>
</protein>
<evidence type="ECO:0000313" key="2">
    <source>
        <dbReference type="EMBL" id="GBO42096.1"/>
    </source>
</evidence>
<accession>A0A4Y2WWA6</accession>
<gene>
    <name evidence="1" type="ORF">AVEN_139734_1</name>
    <name evidence="2" type="ORF">AVEN_220317_1</name>
</gene>
<dbReference type="EMBL" id="BGPR01067512">
    <property type="protein sequence ID" value="GBO41725.1"/>
    <property type="molecule type" value="Genomic_DNA"/>
</dbReference>
<proteinExistence type="predicted"/>
<dbReference type="AlphaFoldDB" id="A0A4Y2WWA6"/>
<dbReference type="OrthoDB" id="6434347at2759"/>
<keyword evidence="3" id="KW-1185">Reference proteome</keyword>
<dbReference type="PANTHER" id="PTHR35385:SF2">
    <property type="entry name" value="PROTEIN B, PUTATIVE-RELATED"/>
    <property type="match status" value="1"/>
</dbReference>
<dbReference type="EMBL" id="BGPR01068055">
    <property type="protein sequence ID" value="GBO42096.1"/>
    <property type="molecule type" value="Genomic_DNA"/>
</dbReference>